<accession>A0ABD5RVC4</accession>
<evidence type="ECO:0000313" key="3">
    <source>
        <dbReference type="EMBL" id="MFC6723384.1"/>
    </source>
</evidence>
<evidence type="ECO:0000259" key="1">
    <source>
        <dbReference type="Pfam" id="PF03235"/>
    </source>
</evidence>
<reference evidence="3 4" key="1">
    <citation type="journal article" date="2019" name="Int. J. Syst. Evol. Microbiol.">
        <title>The Global Catalogue of Microorganisms (GCM) 10K type strain sequencing project: providing services to taxonomists for standard genome sequencing and annotation.</title>
        <authorList>
            <consortium name="The Broad Institute Genomics Platform"/>
            <consortium name="The Broad Institute Genome Sequencing Center for Infectious Disease"/>
            <person name="Wu L."/>
            <person name="Ma J."/>
        </authorList>
    </citation>
    <scope>NUCLEOTIDE SEQUENCE [LARGE SCALE GENOMIC DNA]</scope>
    <source>
        <strain evidence="3 4">NBRC 111368</strain>
    </source>
</reference>
<evidence type="ECO:0000313" key="4">
    <source>
        <dbReference type="Proteomes" id="UP001596328"/>
    </source>
</evidence>
<feature type="domain" description="GmrSD restriction endonucleases N-terminal" evidence="1">
    <location>
        <begin position="15"/>
        <end position="230"/>
    </location>
</feature>
<keyword evidence="4" id="KW-1185">Reference proteome</keyword>
<gene>
    <name evidence="3" type="ORF">ACFQE1_03035</name>
</gene>
<protein>
    <submittedName>
        <fullName evidence="3">DUF262 domain-containing protein</fullName>
    </submittedName>
</protein>
<dbReference type="Pfam" id="PF03235">
    <property type="entry name" value="GmrSD_N"/>
    <property type="match status" value="1"/>
</dbReference>
<proteinExistence type="predicted"/>
<dbReference type="AlphaFoldDB" id="A0ABD5RVC4"/>
<dbReference type="EMBL" id="JBHSWU010000014">
    <property type="protein sequence ID" value="MFC6723384.1"/>
    <property type="molecule type" value="Genomic_DNA"/>
</dbReference>
<dbReference type="InterPro" id="IPR004919">
    <property type="entry name" value="GmrSD_N"/>
</dbReference>
<dbReference type="PANTHER" id="PTHR35149">
    <property type="entry name" value="SLL5132 PROTEIN"/>
    <property type="match status" value="1"/>
</dbReference>
<sequence length="577" mass="66847">MAKSLEISAVEDTVSSILSRNKHRFQVPEYQRAYAWKEEQLEAFWEDLREVTQTGGTHFLGSVVVIKEDRGLDQLAVLEIIDGQQRLVTISVLLCLMRDRLKEESDKLENDVNPADGIDKKYLWKEDEDFNRRPNLNLSTFDNDEYQELLNGRSPSTDGSQIVEAVEFFQQKLQGVDVEDIDEMRKRLVNSMTLITIQCDSEGSAFKLFETLNDRGLELSAVDLMKNYLFKAAHEAPPDEIKYDLVKSDWESVIWNIKAELTKPERFFRHYLMSASSPDVTDPVSNYKLYDRFCEILDEEIPSTNISVEEYIGDMREKSVLYVDLVQSDIDLFGQQANQEINQKLENLNTLGVTQERTLLLRLFSELENPNKILRALNLLESFVFRWRITGQQTGTDIDEIHAKLCSTIFNDPEPVDRLKERLMAISPDDSDVRLAVRTEDFARNARTRYILTEIENEYFESGTKKVSLGSIEIEHIVPRKAFTAQKYSTWPSYLDISPGKFDEYSDKIGNLTILDERSNARAQDNPFDQKKEEEYVSSEYEMTKSIANYEEWGPAQIENRTERLADVCPTIWSFDY</sequence>
<evidence type="ECO:0000259" key="2">
    <source>
        <dbReference type="Pfam" id="PF07510"/>
    </source>
</evidence>
<dbReference type="InterPro" id="IPR011089">
    <property type="entry name" value="GmrSD_C"/>
</dbReference>
<dbReference type="Pfam" id="PF07510">
    <property type="entry name" value="GmrSD_C"/>
    <property type="match status" value="1"/>
</dbReference>
<name>A0ABD5RVC4_9EURY</name>
<comment type="caution">
    <text evidence="3">The sequence shown here is derived from an EMBL/GenBank/DDBJ whole genome shotgun (WGS) entry which is preliminary data.</text>
</comment>
<dbReference type="Proteomes" id="UP001596328">
    <property type="component" value="Unassembled WGS sequence"/>
</dbReference>
<feature type="domain" description="GmrSD restriction endonucleases C-terminal" evidence="2">
    <location>
        <begin position="428"/>
        <end position="567"/>
    </location>
</feature>
<dbReference type="PANTHER" id="PTHR35149:SF2">
    <property type="entry name" value="DUF262 DOMAIN-CONTAINING PROTEIN"/>
    <property type="match status" value="1"/>
</dbReference>
<organism evidence="3 4">
    <name type="scientific">Halobium palmae</name>
    <dbReference type="NCBI Taxonomy" id="1776492"/>
    <lineage>
        <taxon>Archaea</taxon>
        <taxon>Methanobacteriati</taxon>
        <taxon>Methanobacteriota</taxon>
        <taxon>Stenosarchaea group</taxon>
        <taxon>Halobacteria</taxon>
        <taxon>Halobacteriales</taxon>
        <taxon>Haloferacaceae</taxon>
        <taxon>Halobium</taxon>
    </lineage>
</organism>